<dbReference type="AlphaFoldDB" id="A0A2U0T5A9"/>
<dbReference type="PRINTS" id="PR00413">
    <property type="entry name" value="HADHALOGNASE"/>
</dbReference>
<reference evidence="1 2" key="1">
    <citation type="submission" date="2018-05" db="EMBL/GenBank/DDBJ databases">
        <title>Genomic Encyclopedia of Type Strains, Phase IV (KMG-IV): sequencing the most valuable type-strain genomes for metagenomic binning, comparative biology and taxonomic classification.</title>
        <authorList>
            <person name="Goeker M."/>
        </authorList>
    </citation>
    <scope>NUCLEOTIDE SEQUENCE [LARGE SCALE GENOMIC DNA]</scope>
    <source>
        <strain evidence="1 2">DSM 22999</strain>
    </source>
</reference>
<evidence type="ECO:0000313" key="1">
    <source>
        <dbReference type="EMBL" id="PVX38783.1"/>
    </source>
</evidence>
<name>A0A2U0T5A9_9PAST</name>
<keyword evidence="1" id="KW-0378">Hydrolase</keyword>
<dbReference type="Pfam" id="PF13419">
    <property type="entry name" value="HAD_2"/>
    <property type="match status" value="1"/>
</dbReference>
<dbReference type="SFLD" id="SFLDG01135">
    <property type="entry name" value="C1.5.6:_HAD__Beta-PGM__Phospha"/>
    <property type="match status" value="1"/>
</dbReference>
<proteinExistence type="predicted"/>
<dbReference type="OrthoDB" id="9800058at2"/>
<protein>
    <submittedName>
        <fullName evidence="1">HAD superfamily hydrolase (TIGR01509 family)</fullName>
    </submittedName>
</protein>
<dbReference type="PANTHER" id="PTHR18901">
    <property type="entry name" value="2-DEOXYGLUCOSE-6-PHOSPHATE PHOSPHATASE 2"/>
    <property type="match status" value="1"/>
</dbReference>
<accession>A0A2U0T5A9</accession>
<dbReference type="SFLD" id="SFLDG01129">
    <property type="entry name" value="C1.5:_HAD__Beta-PGM__Phosphata"/>
    <property type="match status" value="1"/>
</dbReference>
<dbReference type="Proteomes" id="UP000245909">
    <property type="component" value="Unassembled WGS sequence"/>
</dbReference>
<evidence type="ECO:0000313" key="2">
    <source>
        <dbReference type="Proteomes" id="UP000245909"/>
    </source>
</evidence>
<dbReference type="Gene3D" id="1.10.150.240">
    <property type="entry name" value="Putative phosphatase, domain 2"/>
    <property type="match status" value="1"/>
</dbReference>
<sequence length="216" mass="24122">MTIKNVIFDMDGVLIDSEPFWAEAQISILARYGINITDDDCEKYTRGVRVDELAVIWIDMFHLDITPAALKEEIIQTVCLRITAEGKPMAGLYELLDFLKSKQIQLALATSSNRQVIQAVFDKLKLWDYFPIQCTAADEELAKPHPAVYLSAVKKLAASVRECVIIEDSVTGLIAAKAANIRTFIVNPNHNNDRFAIADKRVATLNDVLAILKSEL</sequence>
<dbReference type="SUPFAM" id="SSF56784">
    <property type="entry name" value="HAD-like"/>
    <property type="match status" value="1"/>
</dbReference>
<gene>
    <name evidence="1" type="ORF">C8D76_1074</name>
</gene>
<dbReference type="NCBIfam" id="TIGR01509">
    <property type="entry name" value="HAD-SF-IA-v3"/>
    <property type="match status" value="1"/>
</dbReference>
<dbReference type="InterPro" id="IPR006439">
    <property type="entry name" value="HAD-SF_hydro_IA"/>
</dbReference>
<dbReference type="GO" id="GO:0016787">
    <property type="term" value="F:hydrolase activity"/>
    <property type="evidence" value="ECO:0007669"/>
    <property type="project" value="UniProtKB-KW"/>
</dbReference>
<dbReference type="RefSeq" id="WP_116631862.1">
    <property type="nucleotide sequence ID" value="NZ_QENU01000007.1"/>
</dbReference>
<dbReference type="PANTHER" id="PTHR18901:SF38">
    <property type="entry name" value="PSEUDOURIDINE-5'-PHOSPHATASE"/>
    <property type="match status" value="1"/>
</dbReference>
<dbReference type="SFLD" id="SFLDS00003">
    <property type="entry name" value="Haloacid_Dehalogenase"/>
    <property type="match status" value="1"/>
</dbReference>
<dbReference type="Gene3D" id="3.40.50.1000">
    <property type="entry name" value="HAD superfamily/HAD-like"/>
    <property type="match status" value="1"/>
</dbReference>
<dbReference type="InterPro" id="IPR023198">
    <property type="entry name" value="PGP-like_dom2"/>
</dbReference>
<dbReference type="EMBL" id="QENU01000007">
    <property type="protein sequence ID" value="PVX38783.1"/>
    <property type="molecule type" value="Genomic_DNA"/>
</dbReference>
<dbReference type="InterPro" id="IPR041492">
    <property type="entry name" value="HAD_2"/>
</dbReference>
<organism evidence="1 2">
    <name type="scientific">Alitibacter langaaensis DSM 22999</name>
    <dbReference type="NCBI Taxonomy" id="1122935"/>
    <lineage>
        <taxon>Bacteria</taxon>
        <taxon>Pseudomonadati</taxon>
        <taxon>Pseudomonadota</taxon>
        <taxon>Gammaproteobacteria</taxon>
        <taxon>Pasteurellales</taxon>
        <taxon>Pasteurellaceae</taxon>
        <taxon>Alitibacter</taxon>
    </lineage>
</organism>
<keyword evidence="2" id="KW-1185">Reference proteome</keyword>
<dbReference type="InterPro" id="IPR036412">
    <property type="entry name" value="HAD-like_sf"/>
</dbReference>
<comment type="caution">
    <text evidence="1">The sequence shown here is derived from an EMBL/GenBank/DDBJ whole genome shotgun (WGS) entry which is preliminary data.</text>
</comment>
<dbReference type="InterPro" id="IPR023214">
    <property type="entry name" value="HAD_sf"/>
</dbReference>